<reference evidence="1 2" key="1">
    <citation type="journal article" date="2019" name="Environ. Microbiol.">
        <title>At the nexus of three kingdoms: the genome of the mycorrhizal fungus Gigaspora margarita provides insights into plant, endobacterial and fungal interactions.</title>
        <authorList>
            <person name="Venice F."/>
            <person name="Ghignone S."/>
            <person name="Salvioli di Fossalunga A."/>
            <person name="Amselem J."/>
            <person name="Novero M."/>
            <person name="Xianan X."/>
            <person name="Sedzielewska Toro K."/>
            <person name="Morin E."/>
            <person name="Lipzen A."/>
            <person name="Grigoriev I.V."/>
            <person name="Henrissat B."/>
            <person name="Martin F.M."/>
            <person name="Bonfante P."/>
        </authorList>
    </citation>
    <scope>NUCLEOTIDE SEQUENCE [LARGE SCALE GENOMIC DNA]</scope>
    <source>
        <strain evidence="1 2">BEG34</strain>
    </source>
</reference>
<name>A0A8H4AGQ3_GIGMA</name>
<dbReference type="AlphaFoldDB" id="A0A8H4AGQ3"/>
<accession>A0A8H4AGQ3</accession>
<evidence type="ECO:0000313" key="2">
    <source>
        <dbReference type="Proteomes" id="UP000439903"/>
    </source>
</evidence>
<dbReference type="OrthoDB" id="1600340at2759"/>
<comment type="caution">
    <text evidence="1">The sequence shown here is derived from an EMBL/GenBank/DDBJ whole genome shotgun (WGS) entry which is preliminary data.</text>
</comment>
<evidence type="ECO:0000313" key="1">
    <source>
        <dbReference type="EMBL" id="KAF0492918.1"/>
    </source>
</evidence>
<proteinExistence type="predicted"/>
<dbReference type="InterPro" id="IPR032675">
    <property type="entry name" value="LRR_dom_sf"/>
</dbReference>
<keyword evidence="2" id="KW-1185">Reference proteome</keyword>
<protein>
    <recommendedName>
        <fullName evidence="3">F-box domain-containing protein</fullName>
    </recommendedName>
</protein>
<dbReference type="EMBL" id="WTPW01000632">
    <property type="protein sequence ID" value="KAF0492918.1"/>
    <property type="molecule type" value="Genomic_DNA"/>
</dbReference>
<dbReference type="SUPFAM" id="SSF52047">
    <property type="entry name" value="RNI-like"/>
    <property type="match status" value="1"/>
</dbReference>
<sequence length="450" mass="52566">MASKIFTGSMPELMEKILNNLHVNNEFNSLYSCTLVNRHWCKVSIPILWQNPFSRKFSVWKSPFLKVLSLSRLKTDVLVWVSIQLYSDCFGENITSKDNEVINLIINLLFKLFIESGAILHRFGVAFSKSIELNQVIFYSLERNEQFFSQLQKLSVGAISVINSESAIILLKILAKFTKKIIALNLEFCSGDAKVFCALISIIKSQEQIRKFKFCGEERTNRFHGVISALECQKLSLREVTLDNCEYNEEFKVLSNFETLEILSFNMCDYKLLNTLDYKISTLEITDSEIHSKSIVSFLEKSGNLLQRIIFISERFWEESKLLEGLKSFCPNLKYLSIIFIKFSDQLLDLIKNLPKLQFLVLWIKDYVWVKEQIIKKFSEILPLTLQYLDLENATLNSYLDIWLNNCYTPLKSLLINKLKYMLKYKKLSTYQILHTKKNLELFGYLIFQI</sequence>
<gene>
    <name evidence="1" type="ORF">F8M41_021515</name>
</gene>
<dbReference type="Proteomes" id="UP000439903">
    <property type="component" value="Unassembled WGS sequence"/>
</dbReference>
<dbReference type="Gene3D" id="3.80.10.10">
    <property type="entry name" value="Ribonuclease Inhibitor"/>
    <property type="match status" value="1"/>
</dbReference>
<organism evidence="1 2">
    <name type="scientific">Gigaspora margarita</name>
    <dbReference type="NCBI Taxonomy" id="4874"/>
    <lineage>
        <taxon>Eukaryota</taxon>
        <taxon>Fungi</taxon>
        <taxon>Fungi incertae sedis</taxon>
        <taxon>Mucoromycota</taxon>
        <taxon>Glomeromycotina</taxon>
        <taxon>Glomeromycetes</taxon>
        <taxon>Diversisporales</taxon>
        <taxon>Gigasporaceae</taxon>
        <taxon>Gigaspora</taxon>
    </lineage>
</organism>
<evidence type="ECO:0008006" key="3">
    <source>
        <dbReference type="Google" id="ProtNLM"/>
    </source>
</evidence>